<dbReference type="EMBL" id="BONK01000001">
    <property type="protein sequence ID" value="GIG19459.1"/>
    <property type="molecule type" value="Genomic_DNA"/>
</dbReference>
<evidence type="ECO:0000256" key="1">
    <source>
        <dbReference type="ARBA" id="ARBA00007120"/>
    </source>
</evidence>
<dbReference type="PROSITE" id="PS51257">
    <property type="entry name" value="PROKAR_LIPOPROTEIN"/>
    <property type="match status" value="1"/>
</dbReference>
<dbReference type="SUPFAM" id="SSF49777">
    <property type="entry name" value="PEBP-like"/>
    <property type="match status" value="1"/>
</dbReference>
<accession>A0A919P0W1</accession>
<evidence type="ECO:0008006" key="6">
    <source>
        <dbReference type="Google" id="ProtNLM"/>
    </source>
</evidence>
<dbReference type="AlphaFoldDB" id="A0A919P0W1"/>
<name>A0A919P0W1_9CELL</name>
<feature type="chain" id="PRO_5037433946" description="YbhB/YbcL family Raf kinase inhibitor-like protein" evidence="3">
    <location>
        <begin position="28"/>
        <end position="209"/>
    </location>
</feature>
<comment type="caution">
    <text evidence="4">The sequence shown here is derived from an EMBL/GenBank/DDBJ whole genome shotgun (WGS) entry which is preliminary data.</text>
</comment>
<dbReference type="InterPro" id="IPR008914">
    <property type="entry name" value="PEBP"/>
</dbReference>
<gene>
    <name evidence="4" type="ORF">Cch01nite_01830</name>
</gene>
<dbReference type="InterPro" id="IPR005247">
    <property type="entry name" value="YbhB_YbcL/LppC-like"/>
</dbReference>
<evidence type="ECO:0000256" key="2">
    <source>
        <dbReference type="SAM" id="MobiDB-lite"/>
    </source>
</evidence>
<feature type="signal peptide" evidence="3">
    <location>
        <begin position="1"/>
        <end position="27"/>
    </location>
</feature>
<dbReference type="Pfam" id="PF01161">
    <property type="entry name" value="PBP"/>
    <property type="match status" value="1"/>
</dbReference>
<evidence type="ECO:0000313" key="5">
    <source>
        <dbReference type="Proteomes" id="UP000632740"/>
    </source>
</evidence>
<keyword evidence="5" id="KW-1185">Reference proteome</keyword>
<feature type="region of interest" description="Disordered" evidence="2">
    <location>
        <begin position="35"/>
        <end position="55"/>
    </location>
</feature>
<sequence length="209" mass="20780">MPRTSPRRALVVDVRPAVAGVVLLALAACGAAARGSGDVAPPSTPTATVAPTPEPGASALVLTSPDVDARGAVPDWGVGAVGTYCSGPNRSPSLDWAGGPAGTRSYALTMTNTVAPSHVSWVVTGIPADAAHLDQAEGGHLTTGVVGTSLAGAGQYVGPCRGGVDYTLTLYALDTPVAGTARTDLDELGALVEGHVLATATLVIRRPGR</sequence>
<evidence type="ECO:0000313" key="4">
    <source>
        <dbReference type="EMBL" id="GIG19459.1"/>
    </source>
</evidence>
<dbReference type="InterPro" id="IPR036610">
    <property type="entry name" value="PEBP-like_sf"/>
</dbReference>
<protein>
    <recommendedName>
        <fullName evidence="6">YbhB/YbcL family Raf kinase inhibitor-like protein</fullName>
    </recommendedName>
</protein>
<dbReference type="Proteomes" id="UP000632740">
    <property type="component" value="Unassembled WGS sequence"/>
</dbReference>
<organism evidence="4 5">
    <name type="scientific">Cellulomonas chitinilytica</name>
    <dbReference type="NCBI Taxonomy" id="398759"/>
    <lineage>
        <taxon>Bacteria</taxon>
        <taxon>Bacillati</taxon>
        <taxon>Actinomycetota</taxon>
        <taxon>Actinomycetes</taxon>
        <taxon>Micrococcales</taxon>
        <taxon>Cellulomonadaceae</taxon>
        <taxon>Cellulomonas</taxon>
    </lineage>
</organism>
<dbReference type="NCBIfam" id="TIGR00481">
    <property type="entry name" value="YbhB/YbcL family Raf kinase inhibitor-like protein"/>
    <property type="match status" value="1"/>
</dbReference>
<reference evidence="4" key="1">
    <citation type="submission" date="2021-01" db="EMBL/GenBank/DDBJ databases">
        <title>Whole genome shotgun sequence of Cellulomonas chitinilytica NBRC 110799.</title>
        <authorList>
            <person name="Komaki H."/>
            <person name="Tamura T."/>
        </authorList>
    </citation>
    <scope>NUCLEOTIDE SEQUENCE</scope>
    <source>
        <strain evidence="4">NBRC 110799</strain>
    </source>
</reference>
<keyword evidence="3" id="KW-0732">Signal</keyword>
<comment type="similarity">
    <text evidence="1">Belongs to the UPF0098 family.</text>
</comment>
<dbReference type="CDD" id="cd00865">
    <property type="entry name" value="PEBP_bact_arch"/>
    <property type="match status" value="1"/>
</dbReference>
<dbReference type="RefSeq" id="WP_203747406.1">
    <property type="nucleotide sequence ID" value="NZ_BONK01000001.1"/>
</dbReference>
<proteinExistence type="inferred from homology"/>
<evidence type="ECO:0000256" key="3">
    <source>
        <dbReference type="SAM" id="SignalP"/>
    </source>
</evidence>
<dbReference type="Gene3D" id="3.90.280.10">
    <property type="entry name" value="PEBP-like"/>
    <property type="match status" value="1"/>
</dbReference>
<feature type="compositionally biased region" description="Low complexity" evidence="2">
    <location>
        <begin position="45"/>
        <end position="55"/>
    </location>
</feature>